<dbReference type="Pfam" id="PF00441">
    <property type="entry name" value="Acyl-CoA_dh_1"/>
    <property type="match status" value="1"/>
</dbReference>
<dbReference type="InterPro" id="IPR037069">
    <property type="entry name" value="AcylCoA_DH/ox_N_sf"/>
</dbReference>
<dbReference type="EMBL" id="CAEZYR010000054">
    <property type="protein sequence ID" value="CAB4747493.1"/>
    <property type="molecule type" value="Genomic_DNA"/>
</dbReference>
<evidence type="ECO:0000259" key="7">
    <source>
        <dbReference type="Pfam" id="PF02770"/>
    </source>
</evidence>
<dbReference type="EMBL" id="CAFABA010000001">
    <property type="protein sequence ID" value="CAB4811728.1"/>
    <property type="molecule type" value="Genomic_DNA"/>
</dbReference>
<feature type="domain" description="Acyl-CoA dehydrogenase/oxidase C-terminal" evidence="6">
    <location>
        <begin position="240"/>
        <end position="388"/>
    </location>
</feature>
<comment type="cofactor">
    <cofactor evidence="1">
        <name>FAD</name>
        <dbReference type="ChEBI" id="CHEBI:57692"/>
    </cofactor>
</comment>
<feature type="domain" description="Acyl-CoA oxidase/dehydrogenase middle" evidence="7">
    <location>
        <begin position="130"/>
        <end position="227"/>
    </location>
</feature>
<dbReference type="InterPro" id="IPR006091">
    <property type="entry name" value="Acyl-CoA_Oxase/DH_mid-dom"/>
</dbReference>
<protein>
    <submittedName>
        <fullName evidence="10">Unannotated protein</fullName>
    </submittedName>
</protein>
<accession>A0A6J6YXP9</accession>
<dbReference type="PIRSF" id="PIRSF016578">
    <property type="entry name" value="HsaA"/>
    <property type="match status" value="1"/>
</dbReference>
<sequence length="394" mass="42901">MDLSTFDPLDPLAESPERRQLRDTVRTLVRDFSPHAHTQALDDAEQFDDALYEQLAAMGVLAIDAPEDVGGIGDLRDQLVVIEELAAGPTSMAAFLIVQFMIIQVLRGYASTPQQHVVLEQLVRGETKVSFSMSEPDGGTDVARAMKTRATKIDSGWRINGTKLWTSGATRAEWLIVIARTREPERSSIDGVTMFLVPTAATGVTVREIDTLGIHGMSTCEVSFDDVHVGHDALIGVEHAGFRQAFATLNREGLNAAAACIGVGRGALEYAANYANQREVFGKVIGAFQVPQHWLADGAVRLEAARSLASRAAAIEVAGGNAELLAQMAKLVASEAAQHITLSGMQLMGGFGFSRELPMQRWFRDVRLWSFAPLNNEMVRNRIGERLLGLPRSY</sequence>
<dbReference type="InterPro" id="IPR046373">
    <property type="entry name" value="Acyl-CoA_Oxase/DH_mid-dom_sf"/>
</dbReference>
<organism evidence="10">
    <name type="scientific">freshwater metagenome</name>
    <dbReference type="NCBI Taxonomy" id="449393"/>
    <lineage>
        <taxon>unclassified sequences</taxon>
        <taxon>metagenomes</taxon>
        <taxon>ecological metagenomes</taxon>
    </lineage>
</organism>
<dbReference type="AlphaFoldDB" id="A0A6J6YXP9"/>
<evidence type="ECO:0000313" key="9">
    <source>
        <dbReference type="EMBL" id="CAB4747493.1"/>
    </source>
</evidence>
<dbReference type="InterPro" id="IPR006089">
    <property type="entry name" value="Acyl-CoA_DH_CS"/>
</dbReference>
<evidence type="ECO:0000256" key="2">
    <source>
        <dbReference type="ARBA" id="ARBA00009347"/>
    </source>
</evidence>
<dbReference type="SUPFAM" id="SSF56645">
    <property type="entry name" value="Acyl-CoA dehydrogenase NM domain-like"/>
    <property type="match status" value="1"/>
</dbReference>
<keyword evidence="3" id="KW-0285">Flavoprotein</keyword>
<comment type="similarity">
    <text evidence="2">Belongs to the acyl-CoA dehydrogenase family.</text>
</comment>
<keyword evidence="5" id="KW-0560">Oxidoreductase</keyword>
<dbReference type="SUPFAM" id="SSF47203">
    <property type="entry name" value="Acyl-CoA dehydrogenase C-terminal domain-like"/>
    <property type="match status" value="1"/>
</dbReference>
<feature type="domain" description="Acyl-CoA dehydrogenase/oxidase N-terminal" evidence="8">
    <location>
        <begin position="15"/>
        <end position="126"/>
    </location>
</feature>
<evidence type="ECO:0000313" key="11">
    <source>
        <dbReference type="EMBL" id="CAB4898979.1"/>
    </source>
</evidence>
<dbReference type="PANTHER" id="PTHR43884">
    <property type="entry name" value="ACYL-COA DEHYDROGENASE"/>
    <property type="match status" value="1"/>
</dbReference>
<dbReference type="EMBL" id="CAFBMH010000018">
    <property type="protein sequence ID" value="CAB4898979.1"/>
    <property type="molecule type" value="Genomic_DNA"/>
</dbReference>
<reference evidence="10" key="1">
    <citation type="submission" date="2020-05" db="EMBL/GenBank/DDBJ databases">
        <authorList>
            <person name="Chiriac C."/>
            <person name="Salcher M."/>
            <person name="Ghai R."/>
            <person name="Kavagutti S V."/>
        </authorList>
    </citation>
    <scope>NUCLEOTIDE SEQUENCE</scope>
</reference>
<dbReference type="Gene3D" id="2.40.110.10">
    <property type="entry name" value="Butyryl-CoA Dehydrogenase, subunit A, domain 2"/>
    <property type="match status" value="1"/>
</dbReference>
<proteinExistence type="inferred from homology"/>
<evidence type="ECO:0000256" key="4">
    <source>
        <dbReference type="ARBA" id="ARBA00022827"/>
    </source>
</evidence>
<name>A0A6J6YXP9_9ZZZZ</name>
<dbReference type="InterPro" id="IPR013786">
    <property type="entry name" value="AcylCoA_DH/ox_N"/>
</dbReference>
<gene>
    <name evidence="9" type="ORF">UFOPK2754_01602</name>
    <name evidence="10" type="ORF">UFOPK3139_00031</name>
    <name evidence="11" type="ORF">UFOPK3543_00750</name>
</gene>
<evidence type="ECO:0000256" key="1">
    <source>
        <dbReference type="ARBA" id="ARBA00001974"/>
    </source>
</evidence>
<evidence type="ECO:0000259" key="6">
    <source>
        <dbReference type="Pfam" id="PF00441"/>
    </source>
</evidence>
<dbReference type="InterPro" id="IPR009075">
    <property type="entry name" value="AcylCo_DH/oxidase_C"/>
</dbReference>
<evidence type="ECO:0000313" key="10">
    <source>
        <dbReference type="EMBL" id="CAB4811728.1"/>
    </source>
</evidence>
<dbReference type="InterPro" id="IPR036250">
    <property type="entry name" value="AcylCo_DH-like_C"/>
</dbReference>
<dbReference type="PROSITE" id="PS00073">
    <property type="entry name" value="ACYL_COA_DH_2"/>
    <property type="match status" value="1"/>
</dbReference>
<keyword evidence="4" id="KW-0274">FAD</keyword>
<dbReference type="Pfam" id="PF02770">
    <property type="entry name" value="Acyl-CoA_dh_M"/>
    <property type="match status" value="1"/>
</dbReference>
<dbReference type="GO" id="GO:0003995">
    <property type="term" value="F:acyl-CoA dehydrogenase activity"/>
    <property type="evidence" value="ECO:0007669"/>
    <property type="project" value="InterPro"/>
</dbReference>
<evidence type="ECO:0000259" key="8">
    <source>
        <dbReference type="Pfam" id="PF02771"/>
    </source>
</evidence>
<dbReference type="Pfam" id="PF02771">
    <property type="entry name" value="Acyl-CoA_dh_N"/>
    <property type="match status" value="1"/>
</dbReference>
<dbReference type="Gene3D" id="1.10.540.10">
    <property type="entry name" value="Acyl-CoA dehydrogenase/oxidase, N-terminal domain"/>
    <property type="match status" value="1"/>
</dbReference>
<evidence type="ECO:0000256" key="3">
    <source>
        <dbReference type="ARBA" id="ARBA00022630"/>
    </source>
</evidence>
<dbReference type="InterPro" id="IPR009100">
    <property type="entry name" value="AcylCoA_DH/oxidase_NM_dom_sf"/>
</dbReference>
<evidence type="ECO:0000256" key="5">
    <source>
        <dbReference type="ARBA" id="ARBA00023002"/>
    </source>
</evidence>
<dbReference type="FunFam" id="2.40.110.10:FF:000002">
    <property type="entry name" value="Acyl-CoA dehydrogenase fadE12"/>
    <property type="match status" value="1"/>
</dbReference>
<dbReference type="PANTHER" id="PTHR43884:SF20">
    <property type="entry name" value="ACYL-COA DEHYDROGENASE FADE28"/>
    <property type="match status" value="1"/>
</dbReference>
<dbReference type="Gene3D" id="1.20.140.10">
    <property type="entry name" value="Butyryl-CoA Dehydrogenase, subunit A, domain 3"/>
    <property type="match status" value="1"/>
</dbReference>
<dbReference type="GO" id="GO:0050660">
    <property type="term" value="F:flavin adenine dinucleotide binding"/>
    <property type="evidence" value="ECO:0007669"/>
    <property type="project" value="InterPro"/>
</dbReference>